<name>A0A0S4JVJ6_BODSA</name>
<keyword evidence="2" id="KW-0732">Signal</keyword>
<dbReference type="AlphaFoldDB" id="A0A0S4JVJ6"/>
<evidence type="ECO:0000313" key="3">
    <source>
        <dbReference type="EMBL" id="CUG93425.1"/>
    </source>
</evidence>
<proteinExistence type="predicted"/>
<evidence type="ECO:0000313" key="4">
    <source>
        <dbReference type="Proteomes" id="UP000051952"/>
    </source>
</evidence>
<dbReference type="VEuPathDB" id="TriTrypDB:BSAL_42815"/>
<feature type="region of interest" description="Disordered" evidence="1">
    <location>
        <begin position="340"/>
        <end position="374"/>
    </location>
</feature>
<feature type="signal peptide" evidence="2">
    <location>
        <begin position="1"/>
        <end position="24"/>
    </location>
</feature>
<feature type="chain" id="PRO_5006622908" description="GPI-anchored surface protein" evidence="2">
    <location>
        <begin position="25"/>
        <end position="484"/>
    </location>
</feature>
<protein>
    <recommendedName>
        <fullName evidence="5">GPI-anchored surface protein</fullName>
    </recommendedName>
</protein>
<gene>
    <name evidence="3" type="ORF">BSAL_42815</name>
</gene>
<evidence type="ECO:0000256" key="1">
    <source>
        <dbReference type="SAM" id="MobiDB-lite"/>
    </source>
</evidence>
<organism evidence="3 4">
    <name type="scientific">Bodo saltans</name>
    <name type="common">Flagellated protozoan</name>
    <dbReference type="NCBI Taxonomy" id="75058"/>
    <lineage>
        <taxon>Eukaryota</taxon>
        <taxon>Discoba</taxon>
        <taxon>Euglenozoa</taxon>
        <taxon>Kinetoplastea</taxon>
        <taxon>Metakinetoplastina</taxon>
        <taxon>Eubodonida</taxon>
        <taxon>Bodonidae</taxon>
        <taxon>Bodo</taxon>
    </lineage>
</organism>
<feature type="compositionally biased region" description="Pro residues" evidence="1">
    <location>
        <begin position="230"/>
        <end position="241"/>
    </location>
</feature>
<reference evidence="4" key="1">
    <citation type="submission" date="2015-09" db="EMBL/GenBank/DDBJ databases">
        <authorList>
            <consortium name="Pathogen Informatics"/>
        </authorList>
    </citation>
    <scope>NUCLEOTIDE SEQUENCE [LARGE SCALE GENOMIC DNA]</scope>
    <source>
        <strain evidence="4">Lake Konstanz</strain>
    </source>
</reference>
<sequence>MLFCCKKCLHCLSTELFIVVIFVAQVPRIHHLSNNNMLRRHSAEAASAVMGTSHRRLGASLSSCAVLSSYRRVTTIQRVNAVLAMRAGGSVASNSSPITTLTCHRRCYSTSTTLLSADVLTVWNRKSAVSTTSLGDTTAGKPPPSKALQFVLGNAKRAVGSTRKPMEASAAATSDTITAATTAVSSSACSPTDVSWVMCERMDFHVHYAVPSGWQVREMARENHIAIQCFPPPPPPPPPQSSPLSQDASVLEKPRTGLSFLSGWGKAKQQSEEEIKPSSHPPPSQAHTSTAAAPLHGISMNCFAYHRKVEDPSSDKLMDTFLKRFATTCEGGAVNVVRRSAAKSTTPPASEHPANPPMQAAAENNGNGSNKDEAAAQPVDWVDTISGQIGGSVCEITFELKRLTSSSAAIDAESSVGSNHESKLTSSPPQLAHGLCRAFYNSNRRFHYIMLAVVPEAEFAASERLLAHALMHFGASKTTGMATY</sequence>
<feature type="region of interest" description="Disordered" evidence="1">
    <location>
        <begin position="263"/>
        <end position="290"/>
    </location>
</feature>
<dbReference type="OrthoDB" id="271393at2759"/>
<accession>A0A0S4JVJ6</accession>
<evidence type="ECO:0008006" key="5">
    <source>
        <dbReference type="Google" id="ProtNLM"/>
    </source>
</evidence>
<dbReference type="Proteomes" id="UP000051952">
    <property type="component" value="Unassembled WGS sequence"/>
</dbReference>
<evidence type="ECO:0000256" key="2">
    <source>
        <dbReference type="SAM" id="SignalP"/>
    </source>
</evidence>
<feature type="region of interest" description="Disordered" evidence="1">
    <location>
        <begin position="227"/>
        <end position="251"/>
    </location>
</feature>
<dbReference type="EMBL" id="CYKH01002153">
    <property type="protein sequence ID" value="CUG93425.1"/>
    <property type="molecule type" value="Genomic_DNA"/>
</dbReference>
<keyword evidence="4" id="KW-1185">Reference proteome</keyword>